<dbReference type="Proteomes" id="UP001430377">
    <property type="component" value="Unassembled WGS sequence"/>
</dbReference>
<evidence type="ECO:0008006" key="3">
    <source>
        <dbReference type="Google" id="ProtNLM"/>
    </source>
</evidence>
<evidence type="ECO:0000313" key="2">
    <source>
        <dbReference type="Proteomes" id="UP001430377"/>
    </source>
</evidence>
<reference evidence="1 2" key="1">
    <citation type="submission" date="2021-06" db="EMBL/GenBank/DDBJ databases">
        <title>Halomicroarcula sp. a new haloarchaeum isolated from saline soil.</title>
        <authorList>
            <person name="Duran-Viseras A."/>
            <person name="Sanchez-Porro C."/>
            <person name="Ventosa A."/>
        </authorList>
    </citation>
    <scope>NUCLEOTIDE SEQUENCE [LARGE SCALE GENOMIC DNA]</scope>
    <source>
        <strain evidence="1 2">F13</strain>
    </source>
</reference>
<dbReference type="AlphaFoldDB" id="A0AAW4PNK1"/>
<dbReference type="RefSeq" id="WP_220617233.1">
    <property type="nucleotide sequence ID" value="NZ_RKLR01000001.1"/>
</dbReference>
<protein>
    <recommendedName>
        <fullName evidence="3">Twin-arginine translocation signal domain-containing protein</fullName>
    </recommendedName>
</protein>
<organism evidence="1 2">
    <name type="scientific">Haloarcula rubra</name>
    <dbReference type="NCBI Taxonomy" id="2487747"/>
    <lineage>
        <taxon>Archaea</taxon>
        <taxon>Methanobacteriati</taxon>
        <taxon>Methanobacteriota</taxon>
        <taxon>Stenosarchaea group</taxon>
        <taxon>Halobacteria</taxon>
        <taxon>Halobacteriales</taxon>
        <taxon>Haloarculaceae</taxon>
        <taxon>Haloarcula</taxon>
    </lineage>
</organism>
<comment type="caution">
    <text evidence="1">The sequence shown here is derived from an EMBL/GenBank/DDBJ whole genome shotgun (WGS) entry which is preliminary data.</text>
</comment>
<proteinExistence type="predicted"/>
<name>A0AAW4PNK1_9EURY</name>
<sequence length="182" mass="19847">MTDDPRYDRRGFLSLVGVAALAGCSDSLPTVGPTPTSTPTVALFEAHPETLVLTRGELPSGATWEQSPSNRRDDTFSVGYEVFVDGDRSHQISLGLSRRTSVDGAVFDHDNLVELYREEDDATATALQYGDEGTLVTFGDEAHAIVTYRNLSLNVGLYDDGPLESLRDVTELQVEKLERLAP</sequence>
<keyword evidence="2" id="KW-1185">Reference proteome</keyword>
<dbReference type="EMBL" id="RKLR01000001">
    <property type="protein sequence ID" value="MBX0322269.1"/>
    <property type="molecule type" value="Genomic_DNA"/>
</dbReference>
<evidence type="ECO:0000313" key="1">
    <source>
        <dbReference type="EMBL" id="MBX0322269.1"/>
    </source>
</evidence>
<accession>A0AAW4PNK1</accession>
<dbReference type="PROSITE" id="PS51257">
    <property type="entry name" value="PROKAR_LIPOPROTEIN"/>
    <property type="match status" value="1"/>
</dbReference>
<gene>
    <name evidence="1" type="ORF">EGH21_04385</name>
</gene>